<name>A0A0W0FZ59_MONRR</name>
<reference evidence="1 2" key="1">
    <citation type="submission" date="2015-12" db="EMBL/GenBank/DDBJ databases">
        <title>Draft genome sequence of Moniliophthora roreri, the causal agent of frosty pod rot of cacao.</title>
        <authorList>
            <person name="Aime M.C."/>
            <person name="Diaz-Valderrama J.R."/>
            <person name="Kijpornyongpan T."/>
            <person name="Phillips-Mora W."/>
        </authorList>
    </citation>
    <scope>NUCLEOTIDE SEQUENCE [LARGE SCALE GENOMIC DNA]</scope>
    <source>
        <strain evidence="1 2">MCA 2952</strain>
    </source>
</reference>
<evidence type="ECO:0000313" key="1">
    <source>
        <dbReference type="EMBL" id="KTB41480.1"/>
    </source>
</evidence>
<proteinExistence type="predicted"/>
<gene>
    <name evidence="1" type="ORF">WG66_5954</name>
</gene>
<evidence type="ECO:0000313" key="2">
    <source>
        <dbReference type="Proteomes" id="UP000054988"/>
    </source>
</evidence>
<dbReference type="EMBL" id="LATX01001454">
    <property type="protein sequence ID" value="KTB41480.1"/>
    <property type="molecule type" value="Genomic_DNA"/>
</dbReference>
<comment type="caution">
    <text evidence="1">The sequence shown here is derived from an EMBL/GenBank/DDBJ whole genome shotgun (WGS) entry which is preliminary data.</text>
</comment>
<dbReference type="AlphaFoldDB" id="A0A0W0FZ59"/>
<dbReference type="Proteomes" id="UP000054988">
    <property type="component" value="Unassembled WGS sequence"/>
</dbReference>
<accession>A0A0W0FZ59</accession>
<sequence>MPQVGSLQELVDLIVDNLDEDRKALKTCSLVSSGWLSRCRRYLFDELVVNIPYRNRKRRYWINGEKVEFNTMTKFNGLLEILNNPLCTFHSSITQITLQGSRNPNGRAMTSTQKNWLTHILRPKYLSNWRNVTALKFEDFDISFEFEHRNGTTWESFLSDATDPIFIEFRQRINRLSFLYISTGDAIAMFDVLNIVSRFPGLQELHLGPYNPHEEPEIEDSDSADISNYFDLEKLLRIPGPSSTNLTVLDITTEVGLWSIFPSTIVWKWAIHHKLIVNQLRVQVDMMTTADFPSFAEYLYLLGASLKDLDLSITFHGDFEDVDSHERRLTKRKSRDLLGTFVEPQRCILDRSIGLETLRLESIFCYDIRNKCPMSLVSPSILFSNLTGQSLAHVEIIIQTDAPESEEHIDCDAENKDWSNADRILTSFPVLKSVLVSVYVGEEHEAEGIKESDVVDCFKRLLAQSLEKGLLKFGQ</sequence>
<evidence type="ECO:0008006" key="3">
    <source>
        <dbReference type="Google" id="ProtNLM"/>
    </source>
</evidence>
<protein>
    <recommendedName>
        <fullName evidence="3">F-box domain-containing protein</fullName>
    </recommendedName>
</protein>
<organism evidence="1 2">
    <name type="scientific">Moniliophthora roreri</name>
    <name type="common">Frosty pod rot fungus</name>
    <name type="synonym">Monilia roreri</name>
    <dbReference type="NCBI Taxonomy" id="221103"/>
    <lineage>
        <taxon>Eukaryota</taxon>
        <taxon>Fungi</taxon>
        <taxon>Dikarya</taxon>
        <taxon>Basidiomycota</taxon>
        <taxon>Agaricomycotina</taxon>
        <taxon>Agaricomycetes</taxon>
        <taxon>Agaricomycetidae</taxon>
        <taxon>Agaricales</taxon>
        <taxon>Marasmiineae</taxon>
        <taxon>Marasmiaceae</taxon>
        <taxon>Moniliophthora</taxon>
    </lineage>
</organism>